<dbReference type="EMBL" id="MEUI01000012">
    <property type="protein sequence ID" value="OGC34831.1"/>
    <property type="molecule type" value="Genomic_DNA"/>
</dbReference>
<evidence type="ECO:0008006" key="3">
    <source>
        <dbReference type="Google" id="ProtNLM"/>
    </source>
</evidence>
<protein>
    <recommendedName>
        <fullName evidence="3">PIN domain-containing protein</fullName>
    </recommendedName>
</protein>
<evidence type="ECO:0000313" key="2">
    <source>
        <dbReference type="Proteomes" id="UP000177309"/>
    </source>
</evidence>
<reference evidence="1 2" key="1">
    <citation type="journal article" date="2016" name="Nat. Commun.">
        <title>Thousands of microbial genomes shed light on interconnected biogeochemical processes in an aquifer system.</title>
        <authorList>
            <person name="Anantharaman K."/>
            <person name="Brown C.T."/>
            <person name="Hug L.A."/>
            <person name="Sharon I."/>
            <person name="Castelle C.J."/>
            <person name="Probst A.J."/>
            <person name="Thomas B.C."/>
            <person name="Singh A."/>
            <person name="Wilkins M.J."/>
            <person name="Karaoz U."/>
            <person name="Brodie E.L."/>
            <person name="Williams K.H."/>
            <person name="Hubbard S.S."/>
            <person name="Banfield J.F."/>
        </authorList>
    </citation>
    <scope>NUCLEOTIDE SEQUENCE [LARGE SCALE GENOMIC DNA]</scope>
</reference>
<sequence>MNRHTITVDNNLINSKQKNETMNLLESWHCQGIVEMFKTDVMDTEFECIDTFRNKSKKYREDVGIGVWGHSRWDHCLWGSENDGNEMDEIRGLLFPGQKKLSDRQIRDAMHLHTHIKYKRDYFITSDNHFLSKSEEIKERYGAVVIKPEQLVEILRDKVDEGGDPGAR</sequence>
<name>A0A1F4TQ39_UNCSA</name>
<accession>A0A1F4TQ39</accession>
<organism evidence="1 2">
    <name type="scientific">candidate division WOR-1 bacterium RIFOXYC2_FULL_41_25</name>
    <dbReference type="NCBI Taxonomy" id="1802586"/>
    <lineage>
        <taxon>Bacteria</taxon>
        <taxon>Bacillati</taxon>
        <taxon>Saganbacteria</taxon>
    </lineage>
</organism>
<comment type="caution">
    <text evidence="1">The sequence shown here is derived from an EMBL/GenBank/DDBJ whole genome shotgun (WGS) entry which is preliminary data.</text>
</comment>
<proteinExistence type="predicted"/>
<evidence type="ECO:0000313" key="1">
    <source>
        <dbReference type="EMBL" id="OGC34831.1"/>
    </source>
</evidence>
<dbReference type="AlphaFoldDB" id="A0A1F4TQ39"/>
<dbReference type="Proteomes" id="UP000177309">
    <property type="component" value="Unassembled WGS sequence"/>
</dbReference>
<gene>
    <name evidence="1" type="ORF">A2462_05455</name>
</gene>